<dbReference type="EMBL" id="CP002530">
    <property type="protein sequence ID" value="ADY38109.1"/>
    <property type="molecule type" value="Genomic_DNA"/>
</dbReference>
<reference evidence="1 2" key="1">
    <citation type="journal article" date="2011" name="Stand. Genomic Sci.">
        <title>Complete genome sequence of Bacteroides salanitronis type strain (BL78).</title>
        <authorList>
            <person name="Gronow S."/>
            <person name="Held B."/>
            <person name="Lucas S."/>
            <person name="Lapidus A."/>
            <person name="Del Rio T.G."/>
            <person name="Nolan M."/>
            <person name="Tice H."/>
            <person name="Deshpande S."/>
            <person name="Cheng J.F."/>
            <person name="Pitluck S."/>
            <person name="Liolios K."/>
            <person name="Pagani I."/>
            <person name="Ivanova N."/>
            <person name="Mavromatis K."/>
            <person name="Pati A."/>
            <person name="Tapia R."/>
            <person name="Han C."/>
            <person name="Goodwin L."/>
            <person name="Chen A."/>
            <person name="Palaniappan K."/>
            <person name="Land M."/>
            <person name="Hauser L."/>
            <person name="Chang Y.J."/>
            <person name="Jeffries C.D."/>
            <person name="Brambilla E.M."/>
            <person name="Rohde M."/>
            <person name="Goker M."/>
            <person name="Detter J.C."/>
            <person name="Woyke T."/>
            <person name="Bristow J."/>
            <person name="Markowitz V."/>
            <person name="Hugenholtz P."/>
            <person name="Kyrpides N.C."/>
            <person name="Klenk H.P."/>
            <person name="Eisen J.A."/>
        </authorList>
    </citation>
    <scope>NUCLEOTIDE SEQUENCE [LARGE SCALE GENOMIC DNA]</scope>
    <source>
        <strain evidence="1 2">DSM 18170</strain>
    </source>
</reference>
<proteinExistence type="predicted"/>
<dbReference type="RefSeq" id="WP_013619464.1">
    <property type="nucleotide sequence ID" value="NC_015164.1"/>
</dbReference>
<gene>
    <name evidence="1" type="ordered locus">Bacsa_3587</name>
</gene>
<dbReference type="STRING" id="667015.Bacsa_3587"/>
<evidence type="ECO:0000313" key="2">
    <source>
        <dbReference type="Proteomes" id="UP000007486"/>
    </source>
</evidence>
<dbReference type="eggNOG" id="ENOG50310YI">
    <property type="taxonomic scope" value="Bacteria"/>
</dbReference>
<accession>F0R8C5</accession>
<dbReference type="KEGG" id="bsa:Bacsa_3587"/>
<dbReference type="Proteomes" id="UP000007486">
    <property type="component" value="Chromosome"/>
</dbReference>
<sequence>MNQEELKKEIEKKKRLIADYVRIAPALGISPEEQERQVNLMLDDLVKLLKQKK</sequence>
<dbReference type="HOGENOM" id="CLU_3058716_0_0_10"/>
<organism evidence="1 2">
    <name type="scientific">Phocaeicola salanitronis (strain DSM 18170 / JCM 13657 / CCUG 60908 / BL78)</name>
    <name type="common">Bacteroides salanitronis</name>
    <dbReference type="NCBI Taxonomy" id="667015"/>
    <lineage>
        <taxon>Bacteria</taxon>
        <taxon>Pseudomonadati</taxon>
        <taxon>Bacteroidota</taxon>
        <taxon>Bacteroidia</taxon>
        <taxon>Bacteroidales</taxon>
        <taxon>Bacteroidaceae</taxon>
        <taxon>Phocaeicola</taxon>
    </lineage>
</organism>
<evidence type="ECO:0000313" key="1">
    <source>
        <dbReference type="EMBL" id="ADY38109.1"/>
    </source>
</evidence>
<keyword evidence="2" id="KW-1185">Reference proteome</keyword>
<dbReference type="AlphaFoldDB" id="F0R8C5"/>
<name>F0R8C5_PHOSB</name>
<protein>
    <submittedName>
        <fullName evidence="1">Uncharacterized protein</fullName>
    </submittedName>
</protein>